<dbReference type="Gene3D" id="1.10.940.10">
    <property type="entry name" value="NusB-like"/>
    <property type="match status" value="1"/>
</dbReference>
<gene>
    <name evidence="7" type="ORF">KP509_35G054800</name>
</gene>
<keyword evidence="4" id="KW-0805">Transcription regulation</keyword>
<name>A0A8T2QHD8_CERRI</name>
<evidence type="ECO:0000256" key="3">
    <source>
        <dbReference type="ARBA" id="ARBA00022884"/>
    </source>
</evidence>
<evidence type="ECO:0000256" key="4">
    <source>
        <dbReference type="ARBA" id="ARBA00023015"/>
    </source>
</evidence>
<dbReference type="Proteomes" id="UP000825935">
    <property type="component" value="Chromosome 35"/>
</dbReference>
<evidence type="ECO:0000259" key="6">
    <source>
        <dbReference type="Pfam" id="PF01029"/>
    </source>
</evidence>
<dbReference type="SUPFAM" id="SSF48013">
    <property type="entry name" value="NusB-like"/>
    <property type="match status" value="1"/>
</dbReference>
<accession>A0A8T2QHD8</accession>
<keyword evidence="5" id="KW-0804">Transcription</keyword>
<evidence type="ECO:0000256" key="5">
    <source>
        <dbReference type="ARBA" id="ARBA00023163"/>
    </source>
</evidence>
<dbReference type="InterPro" id="IPR035926">
    <property type="entry name" value="NusB-like_sf"/>
</dbReference>
<dbReference type="GO" id="GO:0009507">
    <property type="term" value="C:chloroplast"/>
    <property type="evidence" value="ECO:0007669"/>
    <property type="project" value="TreeGrafter"/>
</dbReference>
<dbReference type="EMBL" id="CM035440">
    <property type="protein sequence ID" value="KAH7282975.1"/>
    <property type="molecule type" value="Genomic_DNA"/>
</dbReference>
<dbReference type="InterPro" id="IPR011605">
    <property type="entry name" value="NusB_fam"/>
</dbReference>
<protein>
    <recommendedName>
        <fullName evidence="6">NusB/RsmB/TIM44 domain-containing protein</fullName>
    </recommendedName>
</protein>
<dbReference type="PANTHER" id="PTHR11078">
    <property type="entry name" value="N UTILIZATION SUBSTANCE PROTEIN B-RELATED"/>
    <property type="match status" value="1"/>
</dbReference>
<dbReference type="GO" id="GO:0031564">
    <property type="term" value="P:transcription antitermination"/>
    <property type="evidence" value="ECO:0007669"/>
    <property type="project" value="UniProtKB-KW"/>
</dbReference>
<evidence type="ECO:0000313" key="8">
    <source>
        <dbReference type="Proteomes" id="UP000825935"/>
    </source>
</evidence>
<keyword evidence="2" id="KW-0889">Transcription antitermination</keyword>
<reference evidence="7" key="1">
    <citation type="submission" date="2021-08" db="EMBL/GenBank/DDBJ databases">
        <title>WGS assembly of Ceratopteris richardii.</title>
        <authorList>
            <person name="Marchant D.B."/>
            <person name="Chen G."/>
            <person name="Jenkins J."/>
            <person name="Shu S."/>
            <person name="Leebens-Mack J."/>
            <person name="Grimwood J."/>
            <person name="Schmutz J."/>
            <person name="Soltis P."/>
            <person name="Soltis D."/>
            <person name="Chen Z.-H."/>
        </authorList>
    </citation>
    <scope>NUCLEOTIDE SEQUENCE</scope>
    <source>
        <strain evidence="7">Whitten #5841</strain>
        <tissue evidence="7">Leaf</tissue>
    </source>
</reference>
<keyword evidence="8" id="KW-1185">Reference proteome</keyword>
<evidence type="ECO:0000256" key="2">
    <source>
        <dbReference type="ARBA" id="ARBA00022814"/>
    </source>
</evidence>
<dbReference type="OrthoDB" id="1897242at2759"/>
<proteinExistence type="inferred from homology"/>
<evidence type="ECO:0000256" key="1">
    <source>
        <dbReference type="ARBA" id="ARBA00005952"/>
    </source>
</evidence>
<dbReference type="Pfam" id="PF01029">
    <property type="entry name" value="NusB"/>
    <property type="match status" value="1"/>
</dbReference>
<keyword evidence="3" id="KW-0694">RNA-binding</keyword>
<sequence>MQCHCQQNGSLVERGAKLPLSTCAWLFCSRPGFISSSRLCMPAASGPVLSSFRAVTSFKYYPEKRIVSSEYEVPELSESPNSSNAPSRRTFLESTVDKNGYLCSPRAARELAFSILYAALLLDKKPMQVFRERLSKQQTGYIDKGMLANYRHNPDNEGSFILEDVSTMKKLEAEQLKESQLEAAVLSAPPMKVYSRPILTMAQEIVKVTEGSWSELHIVMSSLAPKAWKDGYSAATQQCILLMAMAEMTSCDTPPKVVISEAVELGKRFLDTRTAKIINECLGRFVRSEYFKQSQMKEDSVHE</sequence>
<comment type="caution">
    <text evidence="7">The sequence shown here is derived from an EMBL/GenBank/DDBJ whole genome shotgun (WGS) entry which is preliminary data.</text>
</comment>
<dbReference type="GO" id="GO:0006353">
    <property type="term" value="P:DNA-templated transcription termination"/>
    <property type="evidence" value="ECO:0007669"/>
    <property type="project" value="InterPro"/>
</dbReference>
<organism evidence="7 8">
    <name type="scientific">Ceratopteris richardii</name>
    <name type="common">Triangle waterfern</name>
    <dbReference type="NCBI Taxonomy" id="49495"/>
    <lineage>
        <taxon>Eukaryota</taxon>
        <taxon>Viridiplantae</taxon>
        <taxon>Streptophyta</taxon>
        <taxon>Embryophyta</taxon>
        <taxon>Tracheophyta</taxon>
        <taxon>Polypodiopsida</taxon>
        <taxon>Polypodiidae</taxon>
        <taxon>Polypodiales</taxon>
        <taxon>Pteridineae</taxon>
        <taxon>Pteridaceae</taxon>
        <taxon>Parkerioideae</taxon>
        <taxon>Ceratopteris</taxon>
    </lineage>
</organism>
<dbReference type="GO" id="GO:0003723">
    <property type="term" value="F:RNA binding"/>
    <property type="evidence" value="ECO:0007669"/>
    <property type="project" value="UniProtKB-KW"/>
</dbReference>
<dbReference type="PANTHER" id="PTHR11078:SF3">
    <property type="entry name" value="ANTITERMINATION NUSB DOMAIN-CONTAINING PROTEIN"/>
    <property type="match status" value="1"/>
</dbReference>
<dbReference type="AlphaFoldDB" id="A0A8T2QHD8"/>
<dbReference type="OMA" id="VAPPNWK"/>
<evidence type="ECO:0000313" key="7">
    <source>
        <dbReference type="EMBL" id="KAH7282975.1"/>
    </source>
</evidence>
<dbReference type="InterPro" id="IPR006027">
    <property type="entry name" value="NusB_RsmB_TIM44"/>
</dbReference>
<comment type="similarity">
    <text evidence="1">Belongs to the NusB family.</text>
</comment>
<feature type="domain" description="NusB/RsmB/TIM44" evidence="6">
    <location>
        <begin position="195"/>
        <end position="287"/>
    </location>
</feature>